<evidence type="ECO:0000313" key="1">
    <source>
        <dbReference type="EMBL" id="OXI33339.1"/>
    </source>
</evidence>
<comment type="caution">
    <text evidence="1">The sequence shown here is derived from an EMBL/GenBank/DDBJ whole genome shotgun (WGS) entry which is preliminary data.</text>
</comment>
<gene>
    <name evidence="1" type="ORF">CFB84_39740</name>
</gene>
<evidence type="ECO:0000313" key="2">
    <source>
        <dbReference type="Proteomes" id="UP000214600"/>
    </source>
</evidence>
<sequence length="106" mass="11028">MAAGAVIAGRSGRARLRDVSARSATGILERVDADAATALETLDGGWYAMQGMLTTSSPTHPISISANAIRPPAVKADVARTRPCAKASAARAWRSCHRYASTTSTD</sequence>
<reference evidence="2" key="1">
    <citation type="submission" date="2017-06" db="EMBL/GenBank/DDBJ databases">
        <authorList>
            <person name="LiPuma J."/>
            <person name="Spilker T."/>
        </authorList>
    </citation>
    <scope>NUCLEOTIDE SEQUENCE [LARGE SCALE GENOMIC DNA]</scope>
    <source>
        <strain evidence="2">AU17325</strain>
    </source>
</reference>
<dbReference type="AlphaFoldDB" id="A0A228HU02"/>
<dbReference type="RefSeq" id="WP_089454412.1">
    <property type="nucleotide sequence ID" value="NZ_NKFA01000037.1"/>
</dbReference>
<accession>A0A228HU02</accession>
<dbReference type="EMBL" id="NKFA01000037">
    <property type="protein sequence ID" value="OXI33339.1"/>
    <property type="molecule type" value="Genomic_DNA"/>
</dbReference>
<protein>
    <submittedName>
        <fullName evidence="1">Uncharacterized protein</fullName>
    </submittedName>
</protein>
<reference evidence="1 2" key="2">
    <citation type="submission" date="2017-08" db="EMBL/GenBank/DDBJ databases">
        <title>WGS of novel Burkholderia cepaca complex species.</title>
        <authorList>
            <person name="Lipuma J."/>
            <person name="Spilker T."/>
        </authorList>
    </citation>
    <scope>NUCLEOTIDE SEQUENCE [LARGE SCALE GENOMIC DNA]</scope>
    <source>
        <strain evidence="1 2">AU17325</strain>
    </source>
</reference>
<dbReference type="Proteomes" id="UP000214600">
    <property type="component" value="Unassembled WGS sequence"/>
</dbReference>
<organism evidence="1 2">
    <name type="scientific">Burkholderia aenigmatica</name>
    <dbReference type="NCBI Taxonomy" id="2015348"/>
    <lineage>
        <taxon>Bacteria</taxon>
        <taxon>Pseudomonadati</taxon>
        <taxon>Pseudomonadota</taxon>
        <taxon>Betaproteobacteria</taxon>
        <taxon>Burkholderiales</taxon>
        <taxon>Burkholderiaceae</taxon>
        <taxon>Burkholderia</taxon>
        <taxon>Burkholderia cepacia complex</taxon>
    </lineage>
</organism>
<proteinExistence type="predicted"/>
<name>A0A228HU02_9BURK</name>